<feature type="transmembrane region" description="Helical" evidence="5">
    <location>
        <begin position="34"/>
        <end position="58"/>
    </location>
</feature>
<keyword evidence="3 5" id="KW-1133">Transmembrane helix</keyword>
<evidence type="ECO:0000256" key="3">
    <source>
        <dbReference type="ARBA" id="ARBA00022989"/>
    </source>
</evidence>
<dbReference type="HOGENOM" id="CLU_1922903_0_0_2"/>
<evidence type="ECO:0000313" key="7">
    <source>
        <dbReference type="EMBL" id="AFL95698.1"/>
    </source>
</evidence>
<dbReference type="SUPFAM" id="SSF141322">
    <property type="entry name" value="NfeD domain-like"/>
    <property type="match status" value="1"/>
</dbReference>
<gene>
    <name evidence="7" type="ORF">CL1_1499</name>
</gene>
<dbReference type="GeneID" id="13037903"/>
<dbReference type="AlphaFoldDB" id="I3ZVG4"/>
<name>I3ZVG4_THECF</name>
<organism evidence="7 8">
    <name type="scientific">Thermococcus cleftensis (strain DSM 27260 / KACC 17922 / CL1)</name>
    <dbReference type="NCBI Taxonomy" id="163003"/>
    <lineage>
        <taxon>Archaea</taxon>
        <taxon>Methanobacteriati</taxon>
        <taxon>Methanobacteriota</taxon>
        <taxon>Thermococci</taxon>
        <taxon>Thermococcales</taxon>
        <taxon>Thermococcaceae</taxon>
        <taxon>Thermococcus</taxon>
    </lineage>
</organism>
<dbReference type="PANTHER" id="PTHR33507:SF4">
    <property type="entry name" value="NODULATION COMPETITIVENESS PROTEIN NFED"/>
    <property type="match status" value="1"/>
</dbReference>
<evidence type="ECO:0000259" key="6">
    <source>
        <dbReference type="Pfam" id="PF01957"/>
    </source>
</evidence>
<feature type="transmembrane region" description="Helical" evidence="5">
    <location>
        <begin position="7"/>
        <end position="28"/>
    </location>
</feature>
<dbReference type="InterPro" id="IPR012340">
    <property type="entry name" value="NA-bd_OB-fold"/>
</dbReference>
<evidence type="ECO:0000256" key="2">
    <source>
        <dbReference type="ARBA" id="ARBA00022692"/>
    </source>
</evidence>
<dbReference type="PANTHER" id="PTHR33507">
    <property type="entry name" value="INNER MEMBRANE PROTEIN YBBJ"/>
    <property type="match status" value="1"/>
</dbReference>
<feature type="domain" description="NfeD-like C-terminal" evidence="6">
    <location>
        <begin position="71"/>
        <end position="126"/>
    </location>
</feature>
<sequence length="128" mass="13811">MKAERGLKLIALMADEIIVGVFLFLVLPQAGVEIPLWISAPLMVVLLVKDFLIAPYVLGGGLEKKPSTGPEALVGRKALVVEELDPKGIVKLDGELWRAECVNGKARTGEKVVVVEVRGTKVLVERQG</sequence>
<dbReference type="STRING" id="163003.CL1_1499"/>
<dbReference type="Proteomes" id="UP000006064">
    <property type="component" value="Chromosome"/>
</dbReference>
<dbReference type="EMBL" id="CP003651">
    <property type="protein sequence ID" value="AFL95698.1"/>
    <property type="molecule type" value="Genomic_DNA"/>
</dbReference>
<keyword evidence="2 5" id="KW-0812">Transmembrane</keyword>
<evidence type="ECO:0000256" key="1">
    <source>
        <dbReference type="ARBA" id="ARBA00004141"/>
    </source>
</evidence>
<accession>I3ZVG4</accession>
<evidence type="ECO:0000256" key="4">
    <source>
        <dbReference type="ARBA" id="ARBA00023136"/>
    </source>
</evidence>
<dbReference type="InterPro" id="IPR002810">
    <property type="entry name" value="NfeD-like_C"/>
</dbReference>
<evidence type="ECO:0000313" key="8">
    <source>
        <dbReference type="Proteomes" id="UP000006064"/>
    </source>
</evidence>
<comment type="subcellular location">
    <subcellularLocation>
        <location evidence="1">Membrane</location>
        <topology evidence="1">Multi-pass membrane protein</topology>
    </subcellularLocation>
</comment>
<dbReference type="RefSeq" id="WP_014789330.1">
    <property type="nucleotide sequence ID" value="NC_018015.1"/>
</dbReference>
<dbReference type="GO" id="GO:0016020">
    <property type="term" value="C:membrane"/>
    <property type="evidence" value="ECO:0007669"/>
    <property type="project" value="UniProtKB-SubCell"/>
</dbReference>
<protein>
    <recommendedName>
        <fullName evidence="6">NfeD-like C-terminal domain-containing protein</fullName>
    </recommendedName>
</protein>
<dbReference type="Gene3D" id="2.40.50.140">
    <property type="entry name" value="Nucleic acid-binding proteins"/>
    <property type="match status" value="1"/>
</dbReference>
<evidence type="ECO:0000256" key="5">
    <source>
        <dbReference type="SAM" id="Phobius"/>
    </source>
</evidence>
<dbReference type="Pfam" id="PF01957">
    <property type="entry name" value="NfeD"/>
    <property type="match status" value="1"/>
</dbReference>
<keyword evidence="4 5" id="KW-0472">Membrane</keyword>
<reference evidence="7 8" key="1">
    <citation type="journal article" date="2012" name="J. Bacteriol.">
        <title>Complete Genome Sequence of the Hyperthermophilic Archaeon Thermococcus sp. Strain CL1, Isolated from a Paralvinella sp. Polychaete Worm Collected from a Hydrothermal Vent.</title>
        <authorList>
            <person name="Jung J.H."/>
            <person name="Holden J.F."/>
            <person name="Seo D.H."/>
            <person name="Park K.H."/>
            <person name="Shin H."/>
            <person name="Ryu S."/>
            <person name="Lee J.H."/>
            <person name="Park C.S."/>
        </authorList>
    </citation>
    <scope>NUCLEOTIDE SEQUENCE [LARGE SCALE GENOMIC DNA]</scope>
    <source>
        <strain evidence="8">DSM 27260 / KACC 17922 / CL1</strain>
    </source>
</reference>
<proteinExistence type="predicted"/>
<dbReference type="OrthoDB" id="29132at2157"/>
<dbReference type="KEGG" id="thm:CL1_1499"/>
<keyword evidence="8" id="KW-1185">Reference proteome</keyword>
<dbReference type="InterPro" id="IPR052165">
    <property type="entry name" value="Membrane_assoc_protease"/>
</dbReference>